<dbReference type="InterPro" id="IPR035328">
    <property type="entry name" value="DUF3048_C"/>
</dbReference>
<evidence type="ECO:0000259" key="4">
    <source>
        <dbReference type="Pfam" id="PF17479"/>
    </source>
</evidence>
<feature type="chain" id="PRO_5047227415" evidence="2">
    <location>
        <begin position="30"/>
        <end position="356"/>
    </location>
</feature>
<gene>
    <name evidence="5" type="ORF">ACFSW5_16395</name>
</gene>
<feature type="domain" description="DUF3048" evidence="3">
    <location>
        <begin position="61"/>
        <end position="203"/>
    </location>
</feature>
<organism evidence="5 6">
    <name type="scientific">Paenibacillus thailandensis</name>
    <dbReference type="NCBI Taxonomy" id="393250"/>
    <lineage>
        <taxon>Bacteria</taxon>
        <taxon>Bacillati</taxon>
        <taxon>Bacillota</taxon>
        <taxon>Bacilli</taxon>
        <taxon>Bacillales</taxon>
        <taxon>Paenibacillaceae</taxon>
        <taxon>Paenibacillus</taxon>
    </lineage>
</organism>
<keyword evidence="2" id="KW-0732">Signal</keyword>
<dbReference type="Proteomes" id="UP001597493">
    <property type="component" value="Unassembled WGS sequence"/>
</dbReference>
<keyword evidence="6" id="KW-1185">Reference proteome</keyword>
<evidence type="ECO:0000256" key="1">
    <source>
        <dbReference type="SAM" id="MobiDB-lite"/>
    </source>
</evidence>
<dbReference type="Pfam" id="PF11258">
    <property type="entry name" value="DUF3048"/>
    <property type="match status" value="1"/>
</dbReference>
<dbReference type="InterPro" id="IPR023158">
    <property type="entry name" value="YerB-like_sf"/>
</dbReference>
<name>A0ABW5QZB8_9BACL</name>
<evidence type="ECO:0000256" key="2">
    <source>
        <dbReference type="SAM" id="SignalP"/>
    </source>
</evidence>
<comment type="caution">
    <text evidence="5">The sequence shown here is derived from an EMBL/GenBank/DDBJ whole genome shotgun (WGS) entry which is preliminary data.</text>
</comment>
<dbReference type="Pfam" id="PF17479">
    <property type="entry name" value="DUF3048_C"/>
    <property type="match status" value="1"/>
</dbReference>
<evidence type="ECO:0000313" key="6">
    <source>
        <dbReference type="Proteomes" id="UP001597493"/>
    </source>
</evidence>
<evidence type="ECO:0000259" key="3">
    <source>
        <dbReference type="Pfam" id="PF11258"/>
    </source>
</evidence>
<evidence type="ECO:0000313" key="5">
    <source>
        <dbReference type="EMBL" id="MFD2661836.1"/>
    </source>
</evidence>
<dbReference type="InterPro" id="IPR021416">
    <property type="entry name" value="DUF3048_N"/>
</dbReference>
<dbReference type="SUPFAM" id="SSF159774">
    <property type="entry name" value="YerB-like"/>
    <property type="match status" value="1"/>
</dbReference>
<protein>
    <submittedName>
        <fullName evidence="5">DUF3048 domain-containing protein</fullName>
    </submittedName>
</protein>
<sequence length="356" mass="37977">MNIFRRLTMIGSLALLLIPLAGCGSGGGAAGPGQTEEPELHSSAPSEQPAEPTAAPYSAPLTGLGMDEPAEARPVAVMINNLKPARPQSGLTEADVVWEVLAEGGITRLVAIFQSTGHNTEPIGPIRSIRPYLIELGESYGAVLAHAGGSNDAYAILQGQDKPYLDEITNAGGSFWRSKERKAPHNLYSDLEKLRAAADKKGYDSETAVPSYTFEDEGATAGGAAADNVSVTFSLQNYVVKYAYDAEGGVYKRFIGDEPHVDMNNDEQLTASNLVVLSASHRTLDNEGRLAIDLEQGGPAVLMQRGKAVECEWIRDGGGMIRIVKDGEELPMVPGRSFFHIVPDNKPLAEHVTYGS</sequence>
<dbReference type="Gene3D" id="3.50.90.10">
    <property type="entry name" value="YerB-like"/>
    <property type="match status" value="1"/>
</dbReference>
<accession>A0ABW5QZB8</accession>
<dbReference type="EMBL" id="JBHUMY010000018">
    <property type="protein sequence ID" value="MFD2661836.1"/>
    <property type="molecule type" value="Genomic_DNA"/>
</dbReference>
<dbReference type="RefSeq" id="WP_379275259.1">
    <property type="nucleotide sequence ID" value="NZ_JBHUGT010000023.1"/>
</dbReference>
<feature type="domain" description="DUF3048" evidence="4">
    <location>
        <begin position="229"/>
        <end position="338"/>
    </location>
</feature>
<feature type="region of interest" description="Disordered" evidence="1">
    <location>
        <begin position="26"/>
        <end position="65"/>
    </location>
</feature>
<reference evidence="6" key="1">
    <citation type="journal article" date="2019" name="Int. J. Syst. Evol. Microbiol.">
        <title>The Global Catalogue of Microorganisms (GCM) 10K type strain sequencing project: providing services to taxonomists for standard genome sequencing and annotation.</title>
        <authorList>
            <consortium name="The Broad Institute Genomics Platform"/>
            <consortium name="The Broad Institute Genome Sequencing Center for Infectious Disease"/>
            <person name="Wu L."/>
            <person name="Ma J."/>
        </authorList>
    </citation>
    <scope>NUCLEOTIDE SEQUENCE [LARGE SCALE GENOMIC DNA]</scope>
    <source>
        <strain evidence="6">TISTR 1827</strain>
    </source>
</reference>
<feature type="signal peptide" evidence="2">
    <location>
        <begin position="1"/>
        <end position="29"/>
    </location>
</feature>
<proteinExistence type="predicted"/>